<keyword evidence="2" id="KW-0812">Transmembrane</keyword>
<dbReference type="InterPro" id="IPR050640">
    <property type="entry name" value="Bact_2-comp_sensor_kinase"/>
</dbReference>
<feature type="transmembrane region" description="Helical" evidence="2">
    <location>
        <begin position="73"/>
        <end position="97"/>
    </location>
</feature>
<feature type="domain" description="Histidine kinase/HSP90-like ATPase" evidence="3">
    <location>
        <begin position="257"/>
        <end position="355"/>
    </location>
</feature>
<reference evidence="5" key="1">
    <citation type="journal article" date="2023" name="Int. J. Syst. Evol. Microbiol.">
        <title>Mesoterricola silvestris gen. nov., sp. nov., Mesoterricola sediminis sp. nov., Geothrix oryzae sp. nov., Geothrix edaphica sp. nov., Geothrix rubra sp. nov., and Geothrix limicola sp. nov., six novel members of Acidobacteriota isolated from soils.</title>
        <authorList>
            <person name="Itoh H."/>
            <person name="Sugisawa Y."/>
            <person name="Mise K."/>
            <person name="Xu Z."/>
            <person name="Kuniyasu M."/>
            <person name="Ushijima N."/>
            <person name="Kawano K."/>
            <person name="Kobayashi E."/>
            <person name="Shiratori Y."/>
            <person name="Masuda Y."/>
            <person name="Senoo K."/>
        </authorList>
    </citation>
    <scope>NUCLEOTIDE SEQUENCE [LARGE SCALE GENOMIC DNA]</scope>
    <source>
        <strain evidence="5">Red222</strain>
    </source>
</reference>
<evidence type="ECO:0000256" key="2">
    <source>
        <dbReference type="SAM" id="Phobius"/>
    </source>
</evidence>
<proteinExistence type="predicted"/>
<dbReference type="Pfam" id="PF02518">
    <property type="entry name" value="HATPase_c"/>
    <property type="match status" value="1"/>
</dbReference>
<feature type="transmembrane region" description="Helical" evidence="2">
    <location>
        <begin position="43"/>
        <end position="61"/>
    </location>
</feature>
<dbReference type="InterPro" id="IPR003594">
    <property type="entry name" value="HATPase_dom"/>
</dbReference>
<keyword evidence="2" id="KW-1133">Transmembrane helix</keyword>
<dbReference type="PANTHER" id="PTHR34220:SF7">
    <property type="entry name" value="SENSOR HISTIDINE KINASE YPDA"/>
    <property type="match status" value="1"/>
</dbReference>
<dbReference type="InterPro" id="IPR010559">
    <property type="entry name" value="Sig_transdc_His_kin_internal"/>
</dbReference>
<evidence type="ECO:0000256" key="1">
    <source>
        <dbReference type="SAM" id="Coils"/>
    </source>
</evidence>
<protein>
    <submittedName>
        <fullName evidence="4">ATPase</fullName>
    </submittedName>
</protein>
<feature type="transmembrane region" description="Helical" evidence="2">
    <location>
        <begin position="12"/>
        <end position="31"/>
    </location>
</feature>
<dbReference type="Gene3D" id="3.30.565.10">
    <property type="entry name" value="Histidine kinase-like ATPase, C-terminal domain"/>
    <property type="match status" value="1"/>
</dbReference>
<evidence type="ECO:0000259" key="3">
    <source>
        <dbReference type="SMART" id="SM00387"/>
    </source>
</evidence>
<dbReference type="PANTHER" id="PTHR34220">
    <property type="entry name" value="SENSOR HISTIDINE KINASE YPDA"/>
    <property type="match status" value="1"/>
</dbReference>
<gene>
    <name evidence="4" type="ORF">GETHOR_11660</name>
</gene>
<feature type="transmembrane region" description="Helical" evidence="2">
    <location>
        <begin position="125"/>
        <end position="144"/>
    </location>
</feature>
<accession>A0ABN6V3Y4</accession>
<dbReference type="Pfam" id="PF06580">
    <property type="entry name" value="His_kinase"/>
    <property type="match status" value="1"/>
</dbReference>
<dbReference type="Proteomes" id="UP001242010">
    <property type="component" value="Chromosome"/>
</dbReference>
<dbReference type="SMART" id="SM00387">
    <property type="entry name" value="HATPase_c"/>
    <property type="match status" value="1"/>
</dbReference>
<organism evidence="4 5">
    <name type="scientific">Geothrix oryzae</name>
    <dbReference type="NCBI Taxonomy" id="2927975"/>
    <lineage>
        <taxon>Bacteria</taxon>
        <taxon>Pseudomonadati</taxon>
        <taxon>Acidobacteriota</taxon>
        <taxon>Holophagae</taxon>
        <taxon>Holophagales</taxon>
        <taxon>Holophagaceae</taxon>
        <taxon>Geothrix</taxon>
    </lineage>
</organism>
<dbReference type="EMBL" id="AP027079">
    <property type="protein sequence ID" value="BDU69065.1"/>
    <property type="molecule type" value="Genomic_DNA"/>
</dbReference>
<sequence>MEPAVGKWRWYWGIWALMGLYMATWDLAMYPSAPVLRLVVMNLLQNGAWGLLGLFLIWLANRRPIESFAWSQWRTWTLHLLASVVVAALGLFVAYLISLRLDSWDLGKPIDLARFLKGLPRFYRAYFHTNLLFMWAVVAAFHGLRIYRKYKAREVEAAKLEARFAEAQNLALRMQLQPHFLFNTLNSISALVHANPEGADDMISRLGDFLRMTLDAPPDQLVTLRKELAFIQAYLAIEQVRFQDRLQVRMDIAPDLLDLRVPSFILQPLVENALKHGLSDRPQGGTLQLRAHRDSECLVIEVQDDGEGFTPGREGVGLGNVRARLGLLYKGRHQLDLLGAPGRGTLVVLHLPLDRPGPEVG</sequence>
<keyword evidence="2" id="KW-0472">Membrane</keyword>
<dbReference type="InterPro" id="IPR036890">
    <property type="entry name" value="HATPase_C_sf"/>
</dbReference>
<dbReference type="RefSeq" id="WP_286355695.1">
    <property type="nucleotide sequence ID" value="NZ_AP027079.1"/>
</dbReference>
<name>A0ABN6V3Y4_9BACT</name>
<keyword evidence="5" id="KW-1185">Reference proteome</keyword>
<evidence type="ECO:0000313" key="4">
    <source>
        <dbReference type="EMBL" id="BDU69065.1"/>
    </source>
</evidence>
<dbReference type="SUPFAM" id="SSF55874">
    <property type="entry name" value="ATPase domain of HSP90 chaperone/DNA topoisomerase II/histidine kinase"/>
    <property type="match status" value="1"/>
</dbReference>
<evidence type="ECO:0000313" key="5">
    <source>
        <dbReference type="Proteomes" id="UP001242010"/>
    </source>
</evidence>
<feature type="coiled-coil region" evidence="1">
    <location>
        <begin position="150"/>
        <end position="177"/>
    </location>
</feature>
<keyword evidence="1" id="KW-0175">Coiled coil</keyword>